<dbReference type="Gene3D" id="3.40.50.150">
    <property type="entry name" value="Vaccinia Virus protein VP39"/>
    <property type="match status" value="1"/>
</dbReference>
<accession>A0ABQ1RE07</accession>
<dbReference type="CDD" id="cd02440">
    <property type="entry name" value="AdoMet_MTases"/>
    <property type="match status" value="1"/>
</dbReference>
<protein>
    <recommendedName>
        <fullName evidence="1">Methyltransferase domain-containing protein</fullName>
    </recommendedName>
</protein>
<dbReference type="Proteomes" id="UP000614272">
    <property type="component" value="Unassembled WGS sequence"/>
</dbReference>
<feature type="domain" description="Methyltransferase" evidence="1">
    <location>
        <begin position="51"/>
        <end position="125"/>
    </location>
</feature>
<dbReference type="RefSeq" id="WP_099034895.1">
    <property type="nucleotide sequence ID" value="NZ_BMGJ01000008.1"/>
</dbReference>
<dbReference type="InterPro" id="IPR041698">
    <property type="entry name" value="Methyltransf_25"/>
</dbReference>
<name>A0ABQ1RE07_9ALTE</name>
<evidence type="ECO:0000313" key="3">
    <source>
        <dbReference type="Proteomes" id="UP000614272"/>
    </source>
</evidence>
<dbReference type="InterPro" id="IPR029063">
    <property type="entry name" value="SAM-dependent_MTases_sf"/>
</dbReference>
<evidence type="ECO:0000313" key="2">
    <source>
        <dbReference type="EMBL" id="GGD66623.1"/>
    </source>
</evidence>
<dbReference type="SUPFAM" id="SSF53335">
    <property type="entry name" value="S-adenosyl-L-methionine-dependent methyltransferases"/>
    <property type="match status" value="1"/>
</dbReference>
<dbReference type="Pfam" id="PF13649">
    <property type="entry name" value="Methyltransf_25"/>
    <property type="match status" value="1"/>
</dbReference>
<keyword evidence="3" id="KW-1185">Reference proteome</keyword>
<organism evidence="2 3">
    <name type="scientific">Lacimicrobium alkaliphilum</name>
    <dbReference type="NCBI Taxonomy" id="1526571"/>
    <lineage>
        <taxon>Bacteria</taxon>
        <taxon>Pseudomonadati</taxon>
        <taxon>Pseudomonadota</taxon>
        <taxon>Gammaproteobacteria</taxon>
        <taxon>Alteromonadales</taxon>
        <taxon>Alteromonadaceae</taxon>
        <taxon>Lacimicrobium</taxon>
    </lineage>
</organism>
<proteinExistence type="predicted"/>
<gene>
    <name evidence="2" type="ORF">GCM10011357_22330</name>
</gene>
<comment type="caution">
    <text evidence="2">The sequence shown here is derived from an EMBL/GenBank/DDBJ whole genome shotgun (WGS) entry which is preliminary data.</text>
</comment>
<reference evidence="3" key="1">
    <citation type="journal article" date="2019" name="Int. J. Syst. Evol. Microbiol.">
        <title>The Global Catalogue of Microorganisms (GCM) 10K type strain sequencing project: providing services to taxonomists for standard genome sequencing and annotation.</title>
        <authorList>
            <consortium name="The Broad Institute Genomics Platform"/>
            <consortium name="The Broad Institute Genome Sequencing Center for Infectious Disease"/>
            <person name="Wu L."/>
            <person name="Ma J."/>
        </authorList>
    </citation>
    <scope>NUCLEOTIDE SEQUENCE [LARGE SCALE GENOMIC DNA]</scope>
    <source>
        <strain evidence="3">CGMCC 1.12923</strain>
    </source>
</reference>
<dbReference type="EMBL" id="BMGJ01000008">
    <property type="protein sequence ID" value="GGD66623.1"/>
    <property type="molecule type" value="Genomic_DNA"/>
</dbReference>
<sequence>MTDAKGWDSYWQSQQNTQALAVQTGYTDPLEQHWQAFFNRVLCQYTSPVLLELACGNGAVINSLLRESKDSVSVVGLDISVHGIASLLRNHPQCSGVVASASALPFQQQGFDMVVSQFGAEYAGSGALLQALPLLKAQGIMAAVVHFQGSDIYEVSEHACKVLGELEQQQILSEAKKALLTAIGCKVGNISRDVFRQADMAFAPVVKSFERIIRACRHHDLANKLKRLHGDIARIYKFPDRYQQQEVAQWFDGLVENFSAYHSRMNALVDAALSEEQLADLKQEITDSDCNVMTWQPLIMNQFDFGWQMTCQRIV</sequence>
<evidence type="ECO:0000259" key="1">
    <source>
        <dbReference type="Pfam" id="PF13649"/>
    </source>
</evidence>